<keyword evidence="3" id="KW-1185">Reference proteome</keyword>
<comment type="caution">
    <text evidence="1">The sequence shown here is derived from an EMBL/GenBank/DDBJ whole genome shotgun (WGS) entry which is preliminary data.</text>
</comment>
<proteinExistence type="predicted"/>
<protein>
    <submittedName>
        <fullName evidence="1">Uncharacterized protein</fullName>
    </submittedName>
</protein>
<dbReference type="Proteomes" id="UP001162131">
    <property type="component" value="Unassembled WGS sequence"/>
</dbReference>
<reference evidence="1" key="1">
    <citation type="submission" date="2021-09" db="EMBL/GenBank/DDBJ databases">
        <authorList>
            <consortium name="AG Swart"/>
            <person name="Singh M."/>
            <person name="Singh A."/>
            <person name="Seah K."/>
            <person name="Emmerich C."/>
        </authorList>
    </citation>
    <scope>NUCLEOTIDE SEQUENCE</scope>
    <source>
        <strain evidence="1">ATCC30299</strain>
    </source>
</reference>
<sequence length="98" mass="11081">MERTQQTATQEVRIIQISLSQAAGNHDKGSLYALLSHIGYFLPDITLCSIPFLASAYISIQPLPMRSRIQLPPRKCKGTRKKYLEIAFSHNPTIMFSM</sequence>
<organism evidence="1 3">
    <name type="scientific">Blepharisma stoltei</name>
    <dbReference type="NCBI Taxonomy" id="1481888"/>
    <lineage>
        <taxon>Eukaryota</taxon>
        <taxon>Sar</taxon>
        <taxon>Alveolata</taxon>
        <taxon>Ciliophora</taxon>
        <taxon>Postciliodesmatophora</taxon>
        <taxon>Heterotrichea</taxon>
        <taxon>Heterotrichida</taxon>
        <taxon>Blepharismidae</taxon>
        <taxon>Blepharisma</taxon>
    </lineage>
</organism>
<dbReference type="EMBL" id="CAJZBQ010000039">
    <property type="protein sequence ID" value="CAG9325777.1"/>
    <property type="molecule type" value="Genomic_DNA"/>
</dbReference>
<evidence type="ECO:0000313" key="1">
    <source>
        <dbReference type="EMBL" id="CAG9325773.1"/>
    </source>
</evidence>
<dbReference type="AlphaFoldDB" id="A0AAU9JVL2"/>
<evidence type="ECO:0000313" key="2">
    <source>
        <dbReference type="EMBL" id="CAG9325777.1"/>
    </source>
</evidence>
<accession>A0AAU9JVL2</accession>
<evidence type="ECO:0000313" key="3">
    <source>
        <dbReference type="Proteomes" id="UP001162131"/>
    </source>
</evidence>
<gene>
    <name evidence="1" type="ORF">BSTOLATCC_MIC39824</name>
    <name evidence="2" type="ORF">BSTOLATCC_MIC39828</name>
</gene>
<dbReference type="EMBL" id="CAJZBQ010000039">
    <property type="protein sequence ID" value="CAG9325773.1"/>
    <property type="molecule type" value="Genomic_DNA"/>
</dbReference>
<name>A0AAU9JVL2_9CILI</name>